<name>A0A5C4RR35_9GAMM</name>
<keyword evidence="1" id="KW-0472">Membrane</keyword>
<keyword evidence="1" id="KW-1133">Transmembrane helix</keyword>
<feature type="transmembrane region" description="Helical" evidence="1">
    <location>
        <begin position="20"/>
        <end position="41"/>
    </location>
</feature>
<keyword evidence="4" id="KW-1185">Reference proteome</keyword>
<keyword evidence="1" id="KW-0812">Transmembrane</keyword>
<comment type="caution">
    <text evidence="3">The sequence shown here is derived from an EMBL/GenBank/DDBJ whole genome shotgun (WGS) entry which is preliminary data.</text>
</comment>
<dbReference type="PANTHER" id="PTHR46825:SF9">
    <property type="entry name" value="BETA-LACTAMASE-RELATED DOMAIN-CONTAINING PROTEIN"/>
    <property type="match status" value="1"/>
</dbReference>
<dbReference type="InterPro" id="IPR001466">
    <property type="entry name" value="Beta-lactam-related"/>
</dbReference>
<dbReference type="InterPro" id="IPR050491">
    <property type="entry name" value="AmpC-like"/>
</dbReference>
<dbReference type="Gene3D" id="3.40.710.10">
    <property type="entry name" value="DD-peptidase/beta-lactamase superfamily"/>
    <property type="match status" value="1"/>
</dbReference>
<proteinExistence type="predicted"/>
<dbReference type="SUPFAM" id="SSF56601">
    <property type="entry name" value="beta-lactamase/transpeptidase-like"/>
    <property type="match status" value="1"/>
</dbReference>
<dbReference type="Pfam" id="PF00144">
    <property type="entry name" value="Beta-lactamase"/>
    <property type="match status" value="1"/>
</dbReference>
<dbReference type="GO" id="GO:0016787">
    <property type="term" value="F:hydrolase activity"/>
    <property type="evidence" value="ECO:0007669"/>
    <property type="project" value="UniProtKB-KW"/>
</dbReference>
<organism evidence="3 4">
    <name type="scientific">Arenimonas terrae</name>
    <dbReference type="NCBI Taxonomy" id="2546226"/>
    <lineage>
        <taxon>Bacteria</taxon>
        <taxon>Pseudomonadati</taxon>
        <taxon>Pseudomonadota</taxon>
        <taxon>Gammaproteobacteria</taxon>
        <taxon>Lysobacterales</taxon>
        <taxon>Lysobacteraceae</taxon>
        <taxon>Arenimonas</taxon>
    </lineage>
</organism>
<dbReference type="Proteomes" id="UP000305760">
    <property type="component" value="Unassembled WGS sequence"/>
</dbReference>
<sequence>MTSPTPVARPSLPRRLLRHLVRFLLLSAVLLGPNLVFFGRWHAPTQPIPAVAATPDDQRAAAGLPAGLASDLAATLRESRDRAGLPSLSAAIAFDGQLQWAGATGLADIEAGRAATVASRYRTGSVAKPITAVALMRLVEAGKLDLDAPLSTYLPQLPDTLQPITARQLASHRGGIRHYSRLPAWWMGWHESYSRKPYVTVADGLELFVDDAPEFAPGTGFLYSTFGYSLLSRQMEAASGRSFPELLQDEVFAPAGMNATAVDRAGDMPERVAFYEAEGGRYTPSYPIDSSYKIAGGGLVSTPSDLVRLGQGLLGDRLLSEAGRQALWTPLALADGTMNPENYGVGWRIDTSTRLLGASRPTRVLHHGGTQPGAAAFFMLVPEHGIVVTVMSNSGTGTARAEAQEAAYALVRQVVDR</sequence>
<evidence type="ECO:0000313" key="3">
    <source>
        <dbReference type="EMBL" id="TNJ33686.1"/>
    </source>
</evidence>
<feature type="domain" description="Beta-lactamase-related" evidence="2">
    <location>
        <begin position="73"/>
        <end position="411"/>
    </location>
</feature>
<dbReference type="PANTHER" id="PTHR46825">
    <property type="entry name" value="D-ALANYL-D-ALANINE-CARBOXYPEPTIDASE/ENDOPEPTIDASE AMPH"/>
    <property type="match status" value="1"/>
</dbReference>
<evidence type="ECO:0000313" key="4">
    <source>
        <dbReference type="Proteomes" id="UP000305760"/>
    </source>
</evidence>
<accession>A0A5C4RR35</accession>
<dbReference type="AlphaFoldDB" id="A0A5C4RR35"/>
<dbReference type="RefSeq" id="WP_139448345.1">
    <property type="nucleotide sequence ID" value="NZ_SMDR01000002.1"/>
</dbReference>
<evidence type="ECO:0000256" key="1">
    <source>
        <dbReference type="SAM" id="Phobius"/>
    </source>
</evidence>
<keyword evidence="3" id="KW-0378">Hydrolase</keyword>
<reference evidence="3 4" key="1">
    <citation type="submission" date="2019-03" db="EMBL/GenBank/DDBJ databases">
        <title>Arenimonas daejeonensis sp. nov., isolated from compost.</title>
        <authorList>
            <person name="Jeon C.O."/>
        </authorList>
    </citation>
    <scope>NUCLEOTIDE SEQUENCE [LARGE SCALE GENOMIC DNA]</scope>
    <source>
        <strain evidence="3 4">R29</strain>
    </source>
</reference>
<gene>
    <name evidence="3" type="ORF">E1B00_10095</name>
</gene>
<evidence type="ECO:0000259" key="2">
    <source>
        <dbReference type="Pfam" id="PF00144"/>
    </source>
</evidence>
<dbReference type="InterPro" id="IPR012338">
    <property type="entry name" value="Beta-lactam/transpept-like"/>
</dbReference>
<protein>
    <submittedName>
        <fullName evidence="3">Class A beta-lactamase-related serine hydrolase</fullName>
    </submittedName>
</protein>
<dbReference type="OrthoDB" id="2851198at2"/>
<dbReference type="EMBL" id="SMDR01000002">
    <property type="protein sequence ID" value="TNJ33686.1"/>
    <property type="molecule type" value="Genomic_DNA"/>
</dbReference>